<organism evidence="1 2">
    <name type="scientific">Cytobacillus oceanisediminis 2691</name>
    <dbReference type="NCBI Taxonomy" id="1196031"/>
    <lineage>
        <taxon>Bacteria</taxon>
        <taxon>Bacillati</taxon>
        <taxon>Bacillota</taxon>
        <taxon>Bacilli</taxon>
        <taxon>Bacillales</taxon>
        <taxon>Bacillaceae</taxon>
        <taxon>Cytobacillus</taxon>
    </lineage>
</organism>
<sequence>MLLEFNLFFADSTSVLNARKREGGNKINLSNGERINVPESMSTLNIIKQNILFLLGLEEIKYRQPSFTELIVA</sequence>
<name>A0A160MBG1_9BACI</name>
<accession>A0A160MBG1</accession>
<evidence type="ECO:0000313" key="1">
    <source>
        <dbReference type="EMBL" id="AND39658.1"/>
    </source>
</evidence>
<evidence type="ECO:0000313" key="2">
    <source>
        <dbReference type="Proteomes" id="UP000077856"/>
    </source>
</evidence>
<proteinExistence type="predicted"/>
<dbReference type="KEGG" id="bon:A361_11080"/>
<dbReference type="Proteomes" id="UP000077856">
    <property type="component" value="Chromosome"/>
</dbReference>
<gene>
    <name evidence="1" type="ORF">A361_11080</name>
</gene>
<reference evidence="1 2" key="1">
    <citation type="submission" date="2016-04" db="EMBL/GenBank/DDBJ databases">
        <title>Complete genome sequence of Bacillus oceanisediminis strain 2691.</title>
        <authorList>
            <person name="Jeong H."/>
            <person name="Kim H.J."/>
            <person name="Lee D.-W."/>
        </authorList>
    </citation>
    <scope>NUCLEOTIDE SEQUENCE [LARGE SCALE GENOMIC DNA]</scope>
    <source>
        <strain evidence="1 2">2691</strain>
    </source>
</reference>
<protein>
    <submittedName>
        <fullName evidence="1">Uncharacterized protein</fullName>
    </submittedName>
</protein>
<dbReference type="AlphaFoldDB" id="A0A160MBG1"/>
<dbReference type="EMBL" id="CP015506">
    <property type="protein sequence ID" value="AND39658.1"/>
    <property type="molecule type" value="Genomic_DNA"/>
</dbReference>
<dbReference type="STRING" id="1196031.A361_11080"/>